<evidence type="ECO:0000256" key="3">
    <source>
        <dbReference type="ARBA" id="ARBA00022448"/>
    </source>
</evidence>
<dbReference type="Pfam" id="PF01497">
    <property type="entry name" value="Peripla_BP_2"/>
    <property type="match status" value="1"/>
</dbReference>
<accession>A0A9W6J474</accession>
<keyword evidence="4" id="KW-0408">Iron</keyword>
<keyword evidence="4" id="KW-0410">Iron transport</keyword>
<gene>
    <name evidence="8" type="ORF">GCM10008179_27020</name>
</gene>
<dbReference type="InterPro" id="IPR002491">
    <property type="entry name" value="ABC_transptr_periplasmic_BD"/>
</dbReference>
<evidence type="ECO:0000256" key="1">
    <source>
        <dbReference type="ARBA" id="ARBA00004196"/>
    </source>
</evidence>
<dbReference type="RefSeq" id="WP_271169302.1">
    <property type="nucleotide sequence ID" value="NZ_BSFI01000019.1"/>
</dbReference>
<protein>
    <submittedName>
        <fullName evidence="8">Iron ABC transporter substrate-binding protein</fullName>
    </submittedName>
</protein>
<comment type="similarity">
    <text evidence="2">Belongs to the bacterial solute-binding protein 8 family.</text>
</comment>
<dbReference type="PANTHER" id="PTHR30532:SF28">
    <property type="entry name" value="PETROBACTIN-BINDING PROTEIN YCLQ"/>
    <property type="match status" value="1"/>
</dbReference>
<organism evidence="8 9">
    <name type="scientific">Hansschlegelia plantiphila</name>
    <dbReference type="NCBI Taxonomy" id="374655"/>
    <lineage>
        <taxon>Bacteria</taxon>
        <taxon>Pseudomonadati</taxon>
        <taxon>Pseudomonadota</taxon>
        <taxon>Alphaproteobacteria</taxon>
        <taxon>Hyphomicrobiales</taxon>
        <taxon>Methylopilaceae</taxon>
        <taxon>Hansschlegelia</taxon>
    </lineage>
</organism>
<evidence type="ECO:0000256" key="4">
    <source>
        <dbReference type="ARBA" id="ARBA00022496"/>
    </source>
</evidence>
<keyword evidence="4" id="KW-0406">Ion transport</keyword>
<evidence type="ECO:0000256" key="5">
    <source>
        <dbReference type="ARBA" id="ARBA00022729"/>
    </source>
</evidence>
<feature type="signal peptide" evidence="6">
    <location>
        <begin position="1"/>
        <end position="31"/>
    </location>
</feature>
<dbReference type="GO" id="GO:0030288">
    <property type="term" value="C:outer membrane-bounded periplasmic space"/>
    <property type="evidence" value="ECO:0007669"/>
    <property type="project" value="TreeGrafter"/>
</dbReference>
<reference evidence="8" key="2">
    <citation type="submission" date="2023-01" db="EMBL/GenBank/DDBJ databases">
        <authorList>
            <person name="Sun Q."/>
            <person name="Evtushenko L."/>
        </authorList>
    </citation>
    <scope>NUCLEOTIDE SEQUENCE</scope>
    <source>
        <strain evidence="8">VKM B-2347</strain>
    </source>
</reference>
<dbReference type="SUPFAM" id="SSF53807">
    <property type="entry name" value="Helical backbone' metal receptor"/>
    <property type="match status" value="1"/>
</dbReference>
<evidence type="ECO:0000256" key="6">
    <source>
        <dbReference type="SAM" id="SignalP"/>
    </source>
</evidence>
<feature type="domain" description="Fe/B12 periplasmic-binding" evidence="7">
    <location>
        <begin position="51"/>
        <end position="312"/>
    </location>
</feature>
<evidence type="ECO:0000313" key="8">
    <source>
        <dbReference type="EMBL" id="GLK69064.1"/>
    </source>
</evidence>
<keyword evidence="3" id="KW-0813">Transport</keyword>
<dbReference type="AlphaFoldDB" id="A0A9W6J474"/>
<dbReference type="PANTHER" id="PTHR30532">
    <property type="entry name" value="IRON III DICITRATE-BINDING PERIPLASMIC PROTEIN"/>
    <property type="match status" value="1"/>
</dbReference>
<dbReference type="EMBL" id="BSFI01000019">
    <property type="protein sequence ID" value="GLK69064.1"/>
    <property type="molecule type" value="Genomic_DNA"/>
</dbReference>
<sequence length="312" mass="32497">MNVARNYASGLFSAFLLCAVAALPSASSAAAEPVTVRHALGETTIKATPAKVFVFDLSALDALDRLGAPVAGVPGGPKPERLKTYDGGATAKIGTLFEPDLEAVVAGGPDLILIGGRSAPKYQELAKLAPTLDMTTDPKDMFGSSVRNLDTLGRIFGKEKEVAAAVDEMRAAAAALKTKAGKAGNALIILTTGGKISAYGPGLRFGVIHETFGFAPAAKNLAEGPHGQPISYEFILETDPDWLFVVDRDAAIGREGGAASALLDNEIVRRTKAWREKHIVYLDPADWYLASGGPNSLLRAIAQISKAVDGGG</sequence>
<dbReference type="InterPro" id="IPR033870">
    <property type="entry name" value="FatB"/>
</dbReference>
<comment type="caution">
    <text evidence="8">The sequence shown here is derived from an EMBL/GenBank/DDBJ whole genome shotgun (WGS) entry which is preliminary data.</text>
</comment>
<dbReference type="PROSITE" id="PS50983">
    <property type="entry name" value="FE_B12_PBP"/>
    <property type="match status" value="1"/>
</dbReference>
<evidence type="ECO:0000256" key="2">
    <source>
        <dbReference type="ARBA" id="ARBA00008814"/>
    </source>
</evidence>
<evidence type="ECO:0000313" key="9">
    <source>
        <dbReference type="Proteomes" id="UP001143372"/>
    </source>
</evidence>
<dbReference type="Gene3D" id="3.40.50.1980">
    <property type="entry name" value="Nitrogenase molybdenum iron protein domain"/>
    <property type="match status" value="2"/>
</dbReference>
<dbReference type="Proteomes" id="UP001143372">
    <property type="component" value="Unassembled WGS sequence"/>
</dbReference>
<dbReference type="InterPro" id="IPR051313">
    <property type="entry name" value="Bact_iron-sidero_bind"/>
</dbReference>
<proteinExistence type="inferred from homology"/>
<reference evidence="8" key="1">
    <citation type="journal article" date="2014" name="Int. J. Syst. Evol. Microbiol.">
        <title>Complete genome sequence of Corynebacterium casei LMG S-19264T (=DSM 44701T), isolated from a smear-ripened cheese.</title>
        <authorList>
            <consortium name="US DOE Joint Genome Institute (JGI-PGF)"/>
            <person name="Walter F."/>
            <person name="Albersmeier A."/>
            <person name="Kalinowski J."/>
            <person name="Ruckert C."/>
        </authorList>
    </citation>
    <scope>NUCLEOTIDE SEQUENCE</scope>
    <source>
        <strain evidence="8">VKM B-2347</strain>
    </source>
</reference>
<dbReference type="CDD" id="cd01140">
    <property type="entry name" value="FatB"/>
    <property type="match status" value="1"/>
</dbReference>
<keyword evidence="5 6" id="KW-0732">Signal</keyword>
<comment type="subcellular location">
    <subcellularLocation>
        <location evidence="1">Cell envelope</location>
    </subcellularLocation>
</comment>
<feature type="chain" id="PRO_5040902178" evidence="6">
    <location>
        <begin position="32"/>
        <end position="312"/>
    </location>
</feature>
<evidence type="ECO:0000259" key="7">
    <source>
        <dbReference type="PROSITE" id="PS50983"/>
    </source>
</evidence>
<name>A0A9W6J474_9HYPH</name>
<dbReference type="GO" id="GO:1901678">
    <property type="term" value="P:iron coordination entity transport"/>
    <property type="evidence" value="ECO:0007669"/>
    <property type="project" value="UniProtKB-ARBA"/>
</dbReference>
<keyword evidence="9" id="KW-1185">Reference proteome</keyword>